<accession>A0A6G9YKY8</accession>
<dbReference type="AlphaFoldDB" id="A0A6G9YKY8"/>
<gene>
    <name evidence="2" type="ORF">F5544_29460</name>
</gene>
<name>A0A6G9YKY8_9NOCA</name>
<evidence type="ECO:0000256" key="1">
    <source>
        <dbReference type="SAM" id="SignalP"/>
    </source>
</evidence>
<dbReference type="EMBL" id="CP046172">
    <property type="protein sequence ID" value="QIS13737.1"/>
    <property type="molecule type" value="Genomic_DNA"/>
</dbReference>
<protein>
    <recommendedName>
        <fullName evidence="4">Ig-like domain-containing protein</fullName>
    </recommendedName>
</protein>
<feature type="signal peptide" evidence="1">
    <location>
        <begin position="1"/>
        <end position="27"/>
    </location>
</feature>
<sequence>MRYFSKLTVAALAATPLTLAVPASVTAQVPQVDMQCQAQFQVNFDRPLFGGELGVGTTASAGLVSCTSPDGKYTDILSGTVKDSVGTVDVAPGPNPCALVLTVTAKNALVTWLTSGGGTTTGRFDYTLNTNPANPAPLGVTAKFVSGVPAPDTSHVVSLVTSPNPDCASNGLKWIQSDLTEDVFTNP</sequence>
<evidence type="ECO:0000313" key="2">
    <source>
        <dbReference type="EMBL" id="QIS13737.1"/>
    </source>
</evidence>
<organism evidence="2 3">
    <name type="scientific">Nocardia arthritidis</name>
    <dbReference type="NCBI Taxonomy" id="228602"/>
    <lineage>
        <taxon>Bacteria</taxon>
        <taxon>Bacillati</taxon>
        <taxon>Actinomycetota</taxon>
        <taxon>Actinomycetes</taxon>
        <taxon>Mycobacteriales</taxon>
        <taxon>Nocardiaceae</taxon>
        <taxon>Nocardia</taxon>
    </lineage>
</organism>
<keyword evidence="1" id="KW-0732">Signal</keyword>
<reference evidence="2 3" key="1">
    <citation type="journal article" date="2019" name="ACS Chem. Biol.">
        <title>Identification and Mobilization of a Cryptic Antibiotic Biosynthesis Gene Locus from a Human-Pathogenic Nocardia Isolate.</title>
        <authorList>
            <person name="Herisse M."/>
            <person name="Ishida K."/>
            <person name="Porter J.L."/>
            <person name="Howden B."/>
            <person name="Hertweck C."/>
            <person name="Stinear T.P."/>
            <person name="Pidot S.J."/>
        </authorList>
    </citation>
    <scope>NUCLEOTIDE SEQUENCE [LARGE SCALE GENOMIC DNA]</scope>
    <source>
        <strain evidence="2 3">AUSMDU00012717</strain>
    </source>
</reference>
<proteinExistence type="predicted"/>
<keyword evidence="3" id="KW-1185">Reference proteome</keyword>
<feature type="chain" id="PRO_5026181979" description="Ig-like domain-containing protein" evidence="1">
    <location>
        <begin position="28"/>
        <end position="187"/>
    </location>
</feature>
<dbReference type="KEGG" id="nah:F5544_29460"/>
<evidence type="ECO:0008006" key="4">
    <source>
        <dbReference type="Google" id="ProtNLM"/>
    </source>
</evidence>
<evidence type="ECO:0000313" key="3">
    <source>
        <dbReference type="Proteomes" id="UP000503540"/>
    </source>
</evidence>
<dbReference type="Proteomes" id="UP000503540">
    <property type="component" value="Chromosome"/>
</dbReference>